<evidence type="ECO:0000313" key="6">
    <source>
        <dbReference type="WBParaSite" id="Hba_06145"/>
    </source>
</evidence>
<keyword evidence="3" id="KW-0472">Membrane</keyword>
<evidence type="ECO:0000256" key="1">
    <source>
        <dbReference type="ARBA" id="ARBA00023157"/>
    </source>
</evidence>
<dbReference type="PROSITE" id="PS50015">
    <property type="entry name" value="SAP_B"/>
    <property type="match status" value="2"/>
</dbReference>
<dbReference type="PRINTS" id="PR01797">
    <property type="entry name" value="SAPOSIN"/>
</dbReference>
<dbReference type="Gene3D" id="1.10.225.10">
    <property type="entry name" value="Saposin-like"/>
    <property type="match status" value="3"/>
</dbReference>
<proteinExistence type="predicted"/>
<feature type="transmembrane region" description="Helical" evidence="3">
    <location>
        <begin position="147"/>
        <end position="167"/>
    </location>
</feature>
<evidence type="ECO:0000313" key="5">
    <source>
        <dbReference type="Proteomes" id="UP000095283"/>
    </source>
</evidence>
<keyword evidence="5" id="KW-1185">Reference proteome</keyword>
<dbReference type="GO" id="GO:0005764">
    <property type="term" value="C:lysosome"/>
    <property type="evidence" value="ECO:0007669"/>
    <property type="project" value="InterPro"/>
</dbReference>
<dbReference type="AlphaFoldDB" id="A0A1I7WLW9"/>
<dbReference type="InterPro" id="IPR051428">
    <property type="entry name" value="Sphingo_Act-Surfact_Prot"/>
</dbReference>
<dbReference type="Proteomes" id="UP000095283">
    <property type="component" value="Unplaced"/>
</dbReference>
<feature type="domain" description="Saposin B-type" evidence="4">
    <location>
        <begin position="168"/>
        <end position="250"/>
    </location>
</feature>
<dbReference type="InterPro" id="IPR011001">
    <property type="entry name" value="Saposin-like"/>
</dbReference>
<evidence type="ECO:0000259" key="4">
    <source>
        <dbReference type="PROSITE" id="PS50015"/>
    </source>
</evidence>
<dbReference type="SUPFAM" id="SSF47862">
    <property type="entry name" value="Saposin"/>
    <property type="match status" value="2"/>
</dbReference>
<dbReference type="GO" id="GO:0006665">
    <property type="term" value="P:sphingolipid metabolic process"/>
    <property type="evidence" value="ECO:0007669"/>
    <property type="project" value="InterPro"/>
</dbReference>
<feature type="domain" description="Saposin B-type" evidence="4">
    <location>
        <begin position="284"/>
        <end position="365"/>
    </location>
</feature>
<name>A0A1I7WLW9_HETBA</name>
<dbReference type="InterPro" id="IPR008139">
    <property type="entry name" value="SaposinB_dom"/>
</dbReference>
<dbReference type="SMART" id="SM00741">
    <property type="entry name" value="SapB"/>
    <property type="match status" value="3"/>
</dbReference>
<sequence>MVSICVYMLFFKLQILSMKYVVLLVILTSCLAFDKEVMLKENKISKETIIANWGTACEECESLVKRFNEAAKDPAKMAELKTLLNILCHETSYVDECRIFVSKLDVIIKKLEPYILSIHFIFHPNYAFHRIGLLFAKRAMNKLDGMVSGYTHFAAVFKLLLLFIFIFKDLVCDECQFAASELKTLVEDSTKQAAIREFFSQNLCKHMSSYQGMCDMLLEQFLPELFQELDALLQDPKKACIDVGFCGRIGPGRQLTKDHIVNLTHSVGTFSNTGKTLYTRAGHILMTCLECKIMVDEGLEQLISNRKLISKNIQELFCLHILPTTFTDSCNDFISLYMPTVLYMTFEQFSSPGVCKYLHTCDQISLNNIAQLSSSEAISLRYQSWTGFQEYLKNVTARTGDKELKDFILNHLMQNTCHKIPRQFTYLVRFFLHLHFFKDYIFLYCFWYLNRICDQLYCLFSNNKSDVFFQCDRLMSGFLLRLFSVWTKLLEHGTFCSKQNQLSRKKHLQQLRKRKPTAGMSWNSGSLVELIVDSLTYVKVANAILSMMYIYGYCLYNMN</sequence>
<dbReference type="PANTHER" id="PTHR11480:SF3">
    <property type="entry name" value="BCDNA.GH08312"/>
    <property type="match status" value="1"/>
</dbReference>
<keyword evidence="3" id="KW-0812">Transmembrane</keyword>
<dbReference type="InterPro" id="IPR008373">
    <property type="entry name" value="Saposin"/>
</dbReference>
<reference evidence="6" key="1">
    <citation type="submission" date="2016-11" db="UniProtKB">
        <authorList>
            <consortium name="WormBaseParasite"/>
        </authorList>
    </citation>
    <scope>IDENTIFICATION</scope>
</reference>
<keyword evidence="1" id="KW-1015">Disulfide bond</keyword>
<dbReference type="PANTHER" id="PTHR11480">
    <property type="entry name" value="SAPOSIN-RELATED"/>
    <property type="match status" value="1"/>
</dbReference>
<accession>A0A1I7WLW9</accession>
<keyword evidence="2" id="KW-0325">Glycoprotein</keyword>
<dbReference type="GO" id="GO:0016020">
    <property type="term" value="C:membrane"/>
    <property type="evidence" value="ECO:0007669"/>
    <property type="project" value="GOC"/>
</dbReference>
<dbReference type="WBParaSite" id="Hba_06145">
    <property type="protein sequence ID" value="Hba_06145"/>
    <property type="gene ID" value="Hba_06145"/>
</dbReference>
<keyword evidence="3" id="KW-1133">Transmembrane helix</keyword>
<protein>
    <submittedName>
        <fullName evidence="6">Saposin B-type domain-containing protein</fullName>
    </submittedName>
</protein>
<feature type="transmembrane region" description="Helical" evidence="3">
    <location>
        <begin position="6"/>
        <end position="33"/>
    </location>
</feature>
<organism evidence="5 6">
    <name type="scientific">Heterorhabditis bacteriophora</name>
    <name type="common">Entomopathogenic nematode worm</name>
    <dbReference type="NCBI Taxonomy" id="37862"/>
    <lineage>
        <taxon>Eukaryota</taxon>
        <taxon>Metazoa</taxon>
        <taxon>Ecdysozoa</taxon>
        <taxon>Nematoda</taxon>
        <taxon>Chromadorea</taxon>
        <taxon>Rhabditida</taxon>
        <taxon>Rhabditina</taxon>
        <taxon>Rhabditomorpha</taxon>
        <taxon>Strongyloidea</taxon>
        <taxon>Heterorhabditidae</taxon>
        <taxon>Heterorhabditis</taxon>
    </lineage>
</organism>
<evidence type="ECO:0000256" key="3">
    <source>
        <dbReference type="SAM" id="Phobius"/>
    </source>
</evidence>
<evidence type="ECO:0000256" key="2">
    <source>
        <dbReference type="ARBA" id="ARBA00023180"/>
    </source>
</evidence>